<evidence type="ECO:0000256" key="5">
    <source>
        <dbReference type="ARBA" id="ARBA00012153"/>
    </source>
</evidence>
<dbReference type="Gene3D" id="3.90.870.10">
    <property type="entry name" value="DHBP synthase"/>
    <property type="match status" value="1"/>
</dbReference>
<evidence type="ECO:0000256" key="12">
    <source>
        <dbReference type="ARBA" id="ARBA00023134"/>
    </source>
</evidence>
<keyword evidence="7" id="KW-0686">Riboflavin biosynthesis</keyword>
<dbReference type="GO" id="GO:0009507">
    <property type="term" value="C:chloroplast"/>
    <property type="evidence" value="ECO:0007669"/>
    <property type="project" value="UniProtKB-SubCell"/>
</dbReference>
<dbReference type="GO" id="GO:0008686">
    <property type="term" value="F:3,4-dihydroxy-2-butanone-4-phosphate synthase activity"/>
    <property type="evidence" value="ECO:0007669"/>
    <property type="project" value="UniProtKB-EC"/>
</dbReference>
<gene>
    <name evidence="14" type="ORF">LTRI10_LOCUS17368</name>
</gene>
<keyword evidence="12" id="KW-0342">GTP-binding</keyword>
<keyword evidence="11" id="KW-0809">Transit peptide</keyword>
<keyword evidence="8" id="KW-0934">Plastid</keyword>
<evidence type="ECO:0000256" key="1">
    <source>
        <dbReference type="ARBA" id="ARBA00004229"/>
    </source>
</evidence>
<evidence type="ECO:0000256" key="7">
    <source>
        <dbReference type="ARBA" id="ARBA00022619"/>
    </source>
</evidence>
<evidence type="ECO:0000256" key="11">
    <source>
        <dbReference type="ARBA" id="ARBA00022946"/>
    </source>
</evidence>
<comment type="subcellular location">
    <subcellularLocation>
        <location evidence="1">Plastid</location>
        <location evidence="1">Chloroplast</location>
    </subcellularLocation>
</comment>
<proteinExistence type="inferred from homology"/>
<dbReference type="GO" id="GO:0009231">
    <property type="term" value="P:riboflavin biosynthetic process"/>
    <property type="evidence" value="ECO:0007669"/>
    <property type="project" value="UniProtKB-KW"/>
</dbReference>
<keyword evidence="6" id="KW-0150">Chloroplast</keyword>
<dbReference type="GO" id="GO:0046872">
    <property type="term" value="F:metal ion binding"/>
    <property type="evidence" value="ECO:0007669"/>
    <property type="project" value="UniProtKB-KW"/>
</dbReference>
<dbReference type="EMBL" id="OZ034816">
    <property type="protein sequence ID" value="CAL1375580.1"/>
    <property type="molecule type" value="Genomic_DNA"/>
</dbReference>
<keyword evidence="15" id="KW-1185">Reference proteome</keyword>
<keyword evidence="10" id="KW-0547">Nucleotide-binding</keyword>
<dbReference type="InterPro" id="IPR017945">
    <property type="entry name" value="DHBP_synth_RibB-like_a/b_dom"/>
</dbReference>
<comment type="similarity">
    <text evidence="3">In the N-terminal section; belongs to the DHBP synthase family.</text>
</comment>
<dbReference type="InterPro" id="IPR036144">
    <property type="entry name" value="RibA-like_sf"/>
</dbReference>
<dbReference type="Proteomes" id="UP001497516">
    <property type="component" value="Chromosome 3"/>
</dbReference>
<dbReference type="HAMAP" id="MF_00180">
    <property type="entry name" value="RibB"/>
    <property type="match status" value="1"/>
</dbReference>
<evidence type="ECO:0000313" key="14">
    <source>
        <dbReference type="EMBL" id="CAL1375580.1"/>
    </source>
</evidence>
<dbReference type="Pfam" id="PF00925">
    <property type="entry name" value="GTP_cyclohydro2"/>
    <property type="match status" value="1"/>
</dbReference>
<keyword evidence="9" id="KW-0479">Metal-binding</keyword>
<accession>A0AAV2DPW9</accession>
<evidence type="ECO:0000256" key="4">
    <source>
        <dbReference type="ARBA" id="ARBA00008976"/>
    </source>
</evidence>
<comment type="similarity">
    <text evidence="4">In the C-terminal section; belongs to the GTP cyclohydrolase II family.</text>
</comment>
<evidence type="ECO:0000256" key="3">
    <source>
        <dbReference type="ARBA" id="ARBA00005520"/>
    </source>
</evidence>
<dbReference type="FunFam" id="3.90.870.10:FF:000005">
    <property type="entry name" value="Bifunctional riboflavin biosynthesis protein RIBA 1 chloroplastic"/>
    <property type="match status" value="1"/>
</dbReference>
<dbReference type="NCBIfam" id="TIGR00506">
    <property type="entry name" value="ribB"/>
    <property type="match status" value="1"/>
</dbReference>
<dbReference type="InterPro" id="IPR000422">
    <property type="entry name" value="DHBP_synthase_RibB"/>
</dbReference>
<dbReference type="Gene3D" id="3.40.50.10990">
    <property type="entry name" value="GTP cyclohydrolase II"/>
    <property type="match status" value="1"/>
</dbReference>
<evidence type="ECO:0000256" key="9">
    <source>
        <dbReference type="ARBA" id="ARBA00022723"/>
    </source>
</evidence>
<dbReference type="PANTHER" id="PTHR21327">
    <property type="entry name" value="GTP CYCLOHYDROLASE II-RELATED"/>
    <property type="match status" value="1"/>
</dbReference>
<dbReference type="EC" id="4.1.99.12" evidence="5"/>
<dbReference type="PIRSF" id="PIRSF001259">
    <property type="entry name" value="RibA"/>
    <property type="match status" value="1"/>
</dbReference>
<protein>
    <recommendedName>
        <fullName evidence="5">3,4-dihydroxy-2-butanone-4-phosphate synthase</fullName>
        <ecNumber evidence="5">4.1.99.12</ecNumber>
    </recommendedName>
</protein>
<evidence type="ECO:0000259" key="13">
    <source>
        <dbReference type="Pfam" id="PF00925"/>
    </source>
</evidence>
<dbReference type="SUPFAM" id="SSF55821">
    <property type="entry name" value="YrdC/RibB"/>
    <property type="match status" value="1"/>
</dbReference>
<dbReference type="Pfam" id="PF00926">
    <property type="entry name" value="DHBP_synthase"/>
    <property type="match status" value="1"/>
</dbReference>
<feature type="domain" description="GTP cyclohydrolase II" evidence="13">
    <location>
        <begin position="304"/>
        <end position="459"/>
    </location>
</feature>
<reference evidence="14 15" key="1">
    <citation type="submission" date="2024-04" db="EMBL/GenBank/DDBJ databases">
        <authorList>
            <person name="Fracassetti M."/>
        </authorList>
    </citation>
    <scope>NUCLEOTIDE SEQUENCE [LARGE SCALE GENOMIC DNA]</scope>
</reference>
<evidence type="ECO:0000256" key="8">
    <source>
        <dbReference type="ARBA" id="ARBA00022640"/>
    </source>
</evidence>
<dbReference type="SUPFAM" id="SSF142695">
    <property type="entry name" value="RibA-like"/>
    <property type="match status" value="1"/>
</dbReference>
<organism evidence="14 15">
    <name type="scientific">Linum trigynum</name>
    <dbReference type="NCBI Taxonomy" id="586398"/>
    <lineage>
        <taxon>Eukaryota</taxon>
        <taxon>Viridiplantae</taxon>
        <taxon>Streptophyta</taxon>
        <taxon>Embryophyta</taxon>
        <taxon>Tracheophyta</taxon>
        <taxon>Spermatophyta</taxon>
        <taxon>Magnoliopsida</taxon>
        <taxon>eudicotyledons</taxon>
        <taxon>Gunneridae</taxon>
        <taxon>Pentapetalae</taxon>
        <taxon>rosids</taxon>
        <taxon>fabids</taxon>
        <taxon>Malpighiales</taxon>
        <taxon>Linaceae</taxon>
        <taxon>Linum</taxon>
    </lineage>
</organism>
<evidence type="ECO:0000256" key="2">
    <source>
        <dbReference type="ARBA" id="ARBA00004904"/>
    </source>
</evidence>
<evidence type="ECO:0000313" key="15">
    <source>
        <dbReference type="Proteomes" id="UP001497516"/>
    </source>
</evidence>
<sequence length="484" mass="52963">MAISSHVHVHTSLPLAPPHSQFREFVTLVPARKASRSAATVTRASLTFGDGYIRQQLRQPKLTSTKSSNGFFSATNNDLDSYNHHDLDLPTHGFNSIEEAVEDIRQGKMVIVVDDEGRENEGDLIMAASKATPEALAFIVKHGTGIVCVSMKEDDLERLELPLMVPPKLNKEILCTSFTITVDAKHGTTTGVSAEDRATTILALASEKSTPEDFNRPGHIFPLRYTKRGVLARPGHTEASADLAILAGLEPVAVLSEIVDDDGSMARLPRLKEFAKEHDLKIVSIIDMIRYLKKREVTVKLSAAARMPTTMGNFKIHCYESLLDGVEHIAMVKGEIGDGKSVLVRIQPECLAGDIFGSAICGCGSHLEHAMRQIEEAEQGVLVYLRGDKGKENSLGFKFPANYDIQKHGGDNIGYNEYAVVAQILKDLGVNTIKLISNNAANDHKGLEEYGFSIAETVPLVTPMDKYNESYMEAKLKKLGLTVV</sequence>
<name>A0AAV2DPW9_9ROSI</name>
<evidence type="ECO:0000256" key="6">
    <source>
        <dbReference type="ARBA" id="ARBA00022528"/>
    </source>
</evidence>
<dbReference type="GO" id="GO:0005525">
    <property type="term" value="F:GTP binding"/>
    <property type="evidence" value="ECO:0007669"/>
    <property type="project" value="UniProtKB-KW"/>
</dbReference>
<dbReference type="AlphaFoldDB" id="A0AAV2DPW9"/>
<evidence type="ECO:0000256" key="10">
    <source>
        <dbReference type="ARBA" id="ARBA00022741"/>
    </source>
</evidence>
<dbReference type="PANTHER" id="PTHR21327:SF18">
    <property type="entry name" value="3,4-DIHYDROXY-2-BUTANONE 4-PHOSPHATE SYNTHASE"/>
    <property type="match status" value="1"/>
</dbReference>
<comment type="pathway">
    <text evidence="2">Cofactor biosynthesis; riboflavin biosynthesis; 2-hydroxy-3-oxobutyl phosphate from D-ribulose 5-phosphate: step 1/1.</text>
</comment>
<dbReference type="InterPro" id="IPR032677">
    <property type="entry name" value="GTP_cyclohydro_II"/>
</dbReference>